<dbReference type="OMA" id="VTLQMAC"/>
<dbReference type="Proteomes" id="UP000218811">
    <property type="component" value="Unassembled WGS sequence"/>
</dbReference>
<feature type="domain" description="PPPDE" evidence="6">
    <location>
        <begin position="2"/>
        <end position="142"/>
    </location>
</feature>
<dbReference type="Gene3D" id="3.40.30.10">
    <property type="entry name" value="Glutaredoxin"/>
    <property type="match status" value="1"/>
</dbReference>
<name>A0A2H3JDG8_WOLCO</name>
<dbReference type="Pfam" id="PF05903">
    <property type="entry name" value="Peptidase_C97"/>
    <property type="match status" value="1"/>
</dbReference>
<evidence type="ECO:0000259" key="5">
    <source>
        <dbReference type="PROSITE" id="PS51396"/>
    </source>
</evidence>
<dbReference type="PROSITE" id="PS51858">
    <property type="entry name" value="PPPDE"/>
    <property type="match status" value="1"/>
</dbReference>
<dbReference type="InterPro" id="IPR036249">
    <property type="entry name" value="Thioredoxin-like_sf"/>
</dbReference>
<dbReference type="PROSITE" id="PS00194">
    <property type="entry name" value="THIOREDOXIN_1"/>
    <property type="match status" value="1"/>
</dbReference>
<proteinExistence type="inferred from homology"/>
<evidence type="ECO:0000259" key="6">
    <source>
        <dbReference type="PROSITE" id="PS51858"/>
    </source>
</evidence>
<dbReference type="OrthoDB" id="21221at2759"/>
<evidence type="ECO:0000313" key="7">
    <source>
        <dbReference type="EMBL" id="PCH40280.1"/>
    </source>
</evidence>
<keyword evidence="3" id="KW-0378">Hydrolase</keyword>
<keyword evidence="2" id="KW-0645">Protease</keyword>
<dbReference type="STRING" id="742152.A0A2H3JDG8"/>
<dbReference type="InterPro" id="IPR011989">
    <property type="entry name" value="ARM-like"/>
</dbReference>
<dbReference type="GO" id="GO:0006508">
    <property type="term" value="P:proteolysis"/>
    <property type="evidence" value="ECO:0007669"/>
    <property type="project" value="UniProtKB-KW"/>
</dbReference>
<dbReference type="PROSITE" id="PS51396">
    <property type="entry name" value="PUL"/>
    <property type="match status" value="1"/>
</dbReference>
<comment type="similarity">
    <text evidence="1">Belongs to the DeSI family.</text>
</comment>
<dbReference type="Pfam" id="PF00085">
    <property type="entry name" value="Thioredoxin"/>
    <property type="match status" value="1"/>
</dbReference>
<dbReference type="GO" id="GO:0008233">
    <property type="term" value="F:peptidase activity"/>
    <property type="evidence" value="ECO:0007669"/>
    <property type="project" value="UniProtKB-KW"/>
</dbReference>
<evidence type="ECO:0000256" key="2">
    <source>
        <dbReference type="ARBA" id="ARBA00022670"/>
    </source>
</evidence>
<protein>
    <submittedName>
        <fullName evidence="7">DUF862-domain-containing protein</fullName>
    </submittedName>
</protein>
<evidence type="ECO:0000259" key="4">
    <source>
        <dbReference type="PROSITE" id="PS51352"/>
    </source>
</evidence>
<evidence type="ECO:0000313" key="8">
    <source>
        <dbReference type="Proteomes" id="UP000218811"/>
    </source>
</evidence>
<gene>
    <name evidence="7" type="ORF">WOLCODRAFT_98633</name>
</gene>
<dbReference type="InterPro" id="IPR042266">
    <property type="entry name" value="PPPDE_sf"/>
</dbReference>
<dbReference type="InterPro" id="IPR008580">
    <property type="entry name" value="PPPDE_dom"/>
</dbReference>
<accession>A0A2H3JDG8</accession>
<dbReference type="SMART" id="SM01179">
    <property type="entry name" value="DUF862"/>
    <property type="match status" value="1"/>
</dbReference>
<sequence>MSKVELYVYDLSNGLAKQLSRQLTGKQIDGIWHTSVVVFGREIFYGQGVCETLPGQSHHGKPLQIVDMGETALDQDTFNEYLTEMRQHYTADKYHLLEFNCNSFTNDCVGFLTGGSIPSWISDLPSDFLSTPFGAALRPTIDAMFRRPVPGAAPTLATLRPSPADAAAAISASPNPGLAASLLQAVASQAFSPTAPASSGSAAPSAPPLASSSTVSAPIHICTNPSSLHSLLRTHKAVIVFFTSTTCGPCRMVEPVFEDLAYAKTHRSGKDRTAFVKVDMDVGLGGQAGAEWGIRATPTFLFFLEGKKIHELKGANAPELRSQVDLLLYQAFPPHPHTSLPLPVVEALSTNPILFTQPPAYDNLLNKLSSFIDASSPSHQVLEAKEQIITRRTMSLYLSARFPSDRNASPPKGLSASPQLISSWSASTRTITQALPTAQVFPLVDLWRLALLDEAVGTWCATNPSAINPVHIFLRKADEALSASQSEARNFILIALRMLANAFACSVLAKDLLSAAGQRVAATKVIVSSLLHADTAVRTAAASLAFNVAAFLQKGRVDKIRGASATDNEVEEDGEWEVELVSAVLEALSNEGQSEEAVHRLTAALAFLLRLSPVYESQLVPFLEVLHAKDTLMVKLAAGGCGEKGVQKKEVRKLVEEVAEKLCP</sequence>
<organism evidence="7 8">
    <name type="scientific">Wolfiporia cocos (strain MD-104)</name>
    <name type="common">Brown rot fungus</name>
    <dbReference type="NCBI Taxonomy" id="742152"/>
    <lineage>
        <taxon>Eukaryota</taxon>
        <taxon>Fungi</taxon>
        <taxon>Dikarya</taxon>
        <taxon>Basidiomycota</taxon>
        <taxon>Agaricomycotina</taxon>
        <taxon>Agaricomycetes</taxon>
        <taxon>Polyporales</taxon>
        <taxon>Phaeolaceae</taxon>
        <taxon>Wolfiporia</taxon>
    </lineage>
</organism>
<dbReference type="Pfam" id="PF08324">
    <property type="entry name" value="PUL"/>
    <property type="match status" value="1"/>
</dbReference>
<reference evidence="7 8" key="1">
    <citation type="journal article" date="2012" name="Science">
        <title>The Paleozoic origin of enzymatic lignin decomposition reconstructed from 31 fungal genomes.</title>
        <authorList>
            <person name="Floudas D."/>
            <person name="Binder M."/>
            <person name="Riley R."/>
            <person name="Barry K."/>
            <person name="Blanchette R.A."/>
            <person name="Henrissat B."/>
            <person name="Martinez A.T."/>
            <person name="Otillar R."/>
            <person name="Spatafora J.W."/>
            <person name="Yadav J.S."/>
            <person name="Aerts A."/>
            <person name="Benoit I."/>
            <person name="Boyd A."/>
            <person name="Carlson A."/>
            <person name="Copeland A."/>
            <person name="Coutinho P.M."/>
            <person name="de Vries R.P."/>
            <person name="Ferreira P."/>
            <person name="Findley K."/>
            <person name="Foster B."/>
            <person name="Gaskell J."/>
            <person name="Glotzer D."/>
            <person name="Gorecki P."/>
            <person name="Heitman J."/>
            <person name="Hesse C."/>
            <person name="Hori C."/>
            <person name="Igarashi K."/>
            <person name="Jurgens J.A."/>
            <person name="Kallen N."/>
            <person name="Kersten P."/>
            <person name="Kohler A."/>
            <person name="Kuees U."/>
            <person name="Kumar T.K.A."/>
            <person name="Kuo A."/>
            <person name="LaButti K."/>
            <person name="Larrondo L.F."/>
            <person name="Lindquist E."/>
            <person name="Ling A."/>
            <person name="Lombard V."/>
            <person name="Lucas S."/>
            <person name="Lundell T."/>
            <person name="Martin R."/>
            <person name="McLaughlin D.J."/>
            <person name="Morgenstern I."/>
            <person name="Morin E."/>
            <person name="Murat C."/>
            <person name="Nagy L.G."/>
            <person name="Nolan M."/>
            <person name="Ohm R.A."/>
            <person name="Patyshakuliyeva A."/>
            <person name="Rokas A."/>
            <person name="Ruiz-Duenas F.J."/>
            <person name="Sabat G."/>
            <person name="Salamov A."/>
            <person name="Samejima M."/>
            <person name="Schmutz J."/>
            <person name="Slot J.C."/>
            <person name="St John F."/>
            <person name="Stenlid J."/>
            <person name="Sun H."/>
            <person name="Sun S."/>
            <person name="Syed K."/>
            <person name="Tsang A."/>
            <person name="Wiebenga A."/>
            <person name="Young D."/>
            <person name="Pisabarro A."/>
            <person name="Eastwood D.C."/>
            <person name="Martin F."/>
            <person name="Cullen D."/>
            <person name="Grigoriev I.V."/>
            <person name="Hibbett D.S."/>
        </authorList>
    </citation>
    <scope>NUCLEOTIDE SEQUENCE [LARGE SCALE GENOMIC DNA]</scope>
    <source>
        <strain evidence="7 8">MD-104</strain>
    </source>
</reference>
<dbReference type="InterPro" id="IPR017937">
    <property type="entry name" value="Thioredoxin_CS"/>
</dbReference>
<dbReference type="Gene3D" id="1.25.10.10">
    <property type="entry name" value="Leucine-rich Repeat Variant"/>
    <property type="match status" value="1"/>
</dbReference>
<keyword evidence="8" id="KW-1185">Reference proteome</keyword>
<dbReference type="Gene3D" id="3.90.1720.30">
    <property type="entry name" value="PPPDE domains"/>
    <property type="match status" value="1"/>
</dbReference>
<dbReference type="InterPro" id="IPR013535">
    <property type="entry name" value="PUL_dom"/>
</dbReference>
<evidence type="ECO:0000256" key="3">
    <source>
        <dbReference type="ARBA" id="ARBA00022801"/>
    </source>
</evidence>
<evidence type="ECO:0000256" key="1">
    <source>
        <dbReference type="ARBA" id="ARBA00008140"/>
    </source>
</evidence>
<dbReference type="AlphaFoldDB" id="A0A2H3JDG8"/>
<dbReference type="PANTHER" id="PTHR12378:SF7">
    <property type="entry name" value="DESUMOYLATING ISOPEPTIDASE 1"/>
    <property type="match status" value="1"/>
</dbReference>
<dbReference type="InterPro" id="IPR013766">
    <property type="entry name" value="Thioredoxin_domain"/>
</dbReference>
<dbReference type="EMBL" id="KB468053">
    <property type="protein sequence ID" value="PCH40280.1"/>
    <property type="molecule type" value="Genomic_DNA"/>
</dbReference>
<feature type="domain" description="PUL" evidence="5">
    <location>
        <begin position="346"/>
        <end position="661"/>
    </location>
</feature>
<dbReference type="PANTHER" id="PTHR12378">
    <property type="entry name" value="DESUMOYLATING ISOPEPTIDASE"/>
    <property type="match status" value="1"/>
</dbReference>
<dbReference type="PROSITE" id="PS51352">
    <property type="entry name" value="THIOREDOXIN_2"/>
    <property type="match status" value="1"/>
</dbReference>
<dbReference type="SUPFAM" id="SSF52833">
    <property type="entry name" value="Thioredoxin-like"/>
    <property type="match status" value="1"/>
</dbReference>
<dbReference type="GO" id="GO:0070646">
    <property type="term" value="P:protein modification by small protein removal"/>
    <property type="evidence" value="ECO:0007669"/>
    <property type="project" value="TreeGrafter"/>
</dbReference>
<dbReference type="CDD" id="cd02947">
    <property type="entry name" value="TRX_family"/>
    <property type="match status" value="1"/>
</dbReference>
<feature type="domain" description="Thioredoxin" evidence="4">
    <location>
        <begin position="197"/>
        <end position="329"/>
    </location>
</feature>